<proteinExistence type="predicted"/>
<feature type="region of interest" description="Disordered" evidence="1">
    <location>
        <begin position="283"/>
        <end position="322"/>
    </location>
</feature>
<feature type="region of interest" description="Disordered" evidence="1">
    <location>
        <begin position="1"/>
        <end position="21"/>
    </location>
</feature>
<accession>A0ABP5FBZ9</accession>
<organism evidence="2 3">
    <name type="scientific">Terrabacter terrae</name>
    <dbReference type="NCBI Taxonomy" id="318434"/>
    <lineage>
        <taxon>Bacteria</taxon>
        <taxon>Bacillati</taxon>
        <taxon>Actinomycetota</taxon>
        <taxon>Actinomycetes</taxon>
        <taxon>Micrococcales</taxon>
        <taxon>Intrasporangiaceae</taxon>
        <taxon>Terrabacter</taxon>
    </lineage>
</organism>
<evidence type="ECO:0000256" key="1">
    <source>
        <dbReference type="SAM" id="MobiDB-lite"/>
    </source>
</evidence>
<dbReference type="EMBL" id="BAAANB010000001">
    <property type="protein sequence ID" value="GAA2021826.1"/>
    <property type="molecule type" value="Genomic_DNA"/>
</dbReference>
<evidence type="ECO:0000313" key="3">
    <source>
        <dbReference type="Proteomes" id="UP001501285"/>
    </source>
</evidence>
<dbReference type="RefSeq" id="WP_343987946.1">
    <property type="nucleotide sequence ID" value="NZ_BAAANB010000001.1"/>
</dbReference>
<protein>
    <submittedName>
        <fullName evidence="2">Uncharacterized protein</fullName>
    </submittedName>
</protein>
<comment type="caution">
    <text evidence="2">The sequence shown here is derived from an EMBL/GenBank/DDBJ whole genome shotgun (WGS) entry which is preliminary data.</text>
</comment>
<reference evidence="3" key="1">
    <citation type="journal article" date="2019" name="Int. J. Syst. Evol. Microbiol.">
        <title>The Global Catalogue of Microorganisms (GCM) 10K type strain sequencing project: providing services to taxonomists for standard genome sequencing and annotation.</title>
        <authorList>
            <consortium name="The Broad Institute Genomics Platform"/>
            <consortium name="The Broad Institute Genome Sequencing Center for Infectious Disease"/>
            <person name="Wu L."/>
            <person name="Ma J."/>
        </authorList>
    </citation>
    <scope>NUCLEOTIDE SEQUENCE [LARGE SCALE GENOMIC DNA]</scope>
    <source>
        <strain evidence="3">JCM 14283</strain>
    </source>
</reference>
<name>A0ABP5FBZ9_9MICO</name>
<sequence>MVIGLHDASAAGGVPDERSHGPADGWTAARLADVLFGLAAVALEESRRVTARAGFVTRPLAALAAGPVALGGRLGRSARVADLVDRGERERRGAAQGAYAVAQRVAPRLVDRALAFVDVTEVVARHVDLDALAALLDVDAVVARADLDAVLARVDVDAVVARVDIQRILERVDVDAVVARADLEAVLARVDVDEVVARVDIQRILDRVDVNAVVARADLDAVVARLDLIALAEVVVEGIDLPGIIRSSTGSMASEGIREVRRQGIGADERVAHAVDRLLHRAERAPGTAYEESAGDAYGVSTEERPPATHPSGSGPGGPVPH</sequence>
<gene>
    <name evidence="2" type="ORF">GCM10009740_08240</name>
</gene>
<dbReference type="Proteomes" id="UP001501285">
    <property type="component" value="Unassembled WGS sequence"/>
</dbReference>
<evidence type="ECO:0000313" key="2">
    <source>
        <dbReference type="EMBL" id="GAA2021826.1"/>
    </source>
</evidence>
<keyword evidence="3" id="KW-1185">Reference proteome</keyword>